<evidence type="ECO:0000256" key="1">
    <source>
        <dbReference type="ARBA" id="ARBA00022603"/>
    </source>
</evidence>
<dbReference type="OrthoDB" id="5420534at2"/>
<comment type="caution">
    <text evidence="6">The sequence shown here is derived from an EMBL/GenBank/DDBJ whole genome shotgun (WGS) entry which is preliminary data.</text>
</comment>
<protein>
    <submittedName>
        <fullName evidence="6">Methyltransferase</fullName>
    </submittedName>
</protein>
<dbReference type="Pfam" id="PF10050">
    <property type="entry name" value="DUF2284"/>
    <property type="match status" value="1"/>
</dbReference>
<sequence length="523" mass="58320">MPVLPKEQVLLKAYDPHTNGGQYLEDLSTAYWLSDALFTALEMDIFETIHVFGSQGATPSELSQTLCSNEAAVGRYLELLRSLGLLERYQEFYSNSLLTQDYLLKESPLYQGDSILWRKNLTADWNTLKASLQAGGRVNFLSEDTSEDELDNRREKYIKAMDNIAKLKASECVTFFSSLSGEILDVGTGSGAMALAFLDKFPDTRATLLDIRQVLPQTKKIIEKTPFSARVDYHPGNILEPEWGLTKKYQLIILSNIVHAYAEAENELVLSTAAKHLTDDGILLIHDFFNEHCTVKAHLSDVNMLLNTYNGKVFSGAWVIDTLRKNGLSTTPLIPLETDTALIFGTKSLSLIENLAITPTQKLIHPIREVGFHDVFEISPDSVVITDFAKNKCRFGCSSYDKKHCEANDISLDETRSLISSYSKALLLKGEPPTGDFQHKILAAEKLAFTAGFHKAFSFWAGPCAICPKCDPDEPCKNTKNRRPSMEGSGIDVFETVRGNGETLETRSAKDQIVKYYGLLLLE</sequence>
<organism evidence="6 7">
    <name type="scientific">Acetobacterium paludosum</name>
    <dbReference type="NCBI Taxonomy" id="52693"/>
    <lineage>
        <taxon>Bacteria</taxon>
        <taxon>Bacillati</taxon>
        <taxon>Bacillota</taxon>
        <taxon>Clostridia</taxon>
        <taxon>Eubacteriales</taxon>
        <taxon>Eubacteriaceae</taxon>
        <taxon>Acetobacterium</taxon>
    </lineage>
</organism>
<dbReference type="EMBL" id="WJBD01000008">
    <property type="protein sequence ID" value="MBC3888356.1"/>
    <property type="molecule type" value="Genomic_DNA"/>
</dbReference>
<dbReference type="AlphaFoldDB" id="A0A923HYJ0"/>
<dbReference type="InterPro" id="IPR001077">
    <property type="entry name" value="COMT_C"/>
</dbReference>
<dbReference type="PANTHER" id="PTHR43712:SF2">
    <property type="entry name" value="O-METHYLTRANSFERASE CICE"/>
    <property type="match status" value="1"/>
</dbReference>
<dbReference type="InterPro" id="IPR036388">
    <property type="entry name" value="WH-like_DNA-bd_sf"/>
</dbReference>
<dbReference type="SUPFAM" id="SSF53335">
    <property type="entry name" value="S-adenosyl-L-methionine-dependent methyltransferases"/>
    <property type="match status" value="1"/>
</dbReference>
<dbReference type="InterPro" id="IPR019271">
    <property type="entry name" value="DUF2284_metal-binding"/>
</dbReference>
<dbReference type="InterPro" id="IPR036390">
    <property type="entry name" value="WH_DNA-bd_sf"/>
</dbReference>
<evidence type="ECO:0000256" key="2">
    <source>
        <dbReference type="ARBA" id="ARBA00022679"/>
    </source>
</evidence>
<dbReference type="PANTHER" id="PTHR43712">
    <property type="entry name" value="PUTATIVE (AFU_ORTHOLOGUE AFUA_4G14580)-RELATED"/>
    <property type="match status" value="1"/>
</dbReference>
<keyword evidence="2" id="KW-0808">Transferase</keyword>
<dbReference type="Pfam" id="PF08100">
    <property type="entry name" value="Dimerisation"/>
    <property type="match status" value="1"/>
</dbReference>
<evidence type="ECO:0000259" key="4">
    <source>
        <dbReference type="Pfam" id="PF00891"/>
    </source>
</evidence>
<dbReference type="CDD" id="cd02440">
    <property type="entry name" value="AdoMet_MTases"/>
    <property type="match status" value="1"/>
</dbReference>
<dbReference type="Gene3D" id="1.10.10.10">
    <property type="entry name" value="Winged helix-like DNA-binding domain superfamily/Winged helix DNA-binding domain"/>
    <property type="match status" value="1"/>
</dbReference>
<keyword evidence="3" id="KW-0949">S-adenosyl-L-methionine</keyword>
<name>A0A923HYJ0_9FIRM</name>
<feature type="domain" description="O-methyltransferase C-terminal" evidence="4">
    <location>
        <begin position="152"/>
        <end position="313"/>
    </location>
</feature>
<reference evidence="6" key="2">
    <citation type="submission" date="2020-10" db="EMBL/GenBank/DDBJ databases">
        <title>Comparative genomics of the Acetobacterium genus.</title>
        <authorList>
            <person name="Marshall C."/>
            <person name="May H."/>
            <person name="Norman S."/>
        </authorList>
    </citation>
    <scope>NUCLEOTIDE SEQUENCE</scope>
    <source>
        <strain evidence="6">DER-2019</strain>
    </source>
</reference>
<keyword evidence="7" id="KW-1185">Reference proteome</keyword>
<dbReference type="InterPro" id="IPR029063">
    <property type="entry name" value="SAM-dependent_MTases_sf"/>
</dbReference>
<dbReference type="GO" id="GO:0032259">
    <property type="term" value="P:methylation"/>
    <property type="evidence" value="ECO:0007669"/>
    <property type="project" value="UniProtKB-KW"/>
</dbReference>
<evidence type="ECO:0000259" key="5">
    <source>
        <dbReference type="Pfam" id="PF08100"/>
    </source>
</evidence>
<dbReference type="InterPro" id="IPR012967">
    <property type="entry name" value="COMT_dimerisation"/>
</dbReference>
<dbReference type="InterPro" id="IPR016461">
    <property type="entry name" value="COMT-like"/>
</dbReference>
<reference evidence="6" key="1">
    <citation type="submission" date="2019-10" db="EMBL/GenBank/DDBJ databases">
        <authorList>
            <person name="Ross D.E."/>
            <person name="Gulliver D."/>
        </authorList>
    </citation>
    <scope>NUCLEOTIDE SEQUENCE</scope>
    <source>
        <strain evidence="6">DER-2019</strain>
    </source>
</reference>
<dbReference type="Proteomes" id="UP000616595">
    <property type="component" value="Unassembled WGS sequence"/>
</dbReference>
<feature type="domain" description="O-methyltransferase dimerisation" evidence="5">
    <location>
        <begin position="26"/>
        <end position="103"/>
    </location>
</feature>
<evidence type="ECO:0000313" key="7">
    <source>
        <dbReference type="Proteomes" id="UP000616595"/>
    </source>
</evidence>
<dbReference type="GO" id="GO:0008171">
    <property type="term" value="F:O-methyltransferase activity"/>
    <property type="evidence" value="ECO:0007669"/>
    <property type="project" value="InterPro"/>
</dbReference>
<dbReference type="Pfam" id="PF00891">
    <property type="entry name" value="Methyltransf_2"/>
    <property type="match status" value="1"/>
</dbReference>
<gene>
    <name evidence="6" type="ORF">GH810_08540</name>
</gene>
<dbReference type="Gene3D" id="3.40.50.150">
    <property type="entry name" value="Vaccinia Virus protein VP39"/>
    <property type="match status" value="1"/>
</dbReference>
<evidence type="ECO:0000313" key="6">
    <source>
        <dbReference type="EMBL" id="MBC3888356.1"/>
    </source>
</evidence>
<accession>A0A923HYJ0</accession>
<dbReference type="PROSITE" id="PS51683">
    <property type="entry name" value="SAM_OMT_II"/>
    <property type="match status" value="1"/>
</dbReference>
<dbReference type="GO" id="GO:0046983">
    <property type="term" value="F:protein dimerization activity"/>
    <property type="evidence" value="ECO:0007669"/>
    <property type="project" value="InterPro"/>
</dbReference>
<evidence type="ECO:0000256" key="3">
    <source>
        <dbReference type="ARBA" id="ARBA00022691"/>
    </source>
</evidence>
<dbReference type="SUPFAM" id="SSF46785">
    <property type="entry name" value="Winged helix' DNA-binding domain"/>
    <property type="match status" value="1"/>
</dbReference>
<proteinExistence type="predicted"/>
<keyword evidence="1 6" id="KW-0489">Methyltransferase</keyword>